<reference evidence="2 3" key="1">
    <citation type="submission" date="2016-09" db="EMBL/GenBank/DDBJ databases">
        <title>Desulfuribacillus arsenicus sp. nov., an obligately anaerobic, dissimilatory arsenic- and antimonate-reducing bacterium isolated from anoxic sediments.</title>
        <authorList>
            <person name="Abin C.A."/>
            <person name="Hollibaugh J.T."/>
        </authorList>
    </citation>
    <scope>NUCLEOTIDE SEQUENCE [LARGE SCALE GENOMIC DNA]</scope>
    <source>
        <strain evidence="2 3">MLFW-2</strain>
    </source>
</reference>
<keyword evidence="3" id="KW-1185">Reference proteome</keyword>
<keyword evidence="1" id="KW-0472">Membrane</keyword>
<comment type="caution">
    <text evidence="2">The sequence shown here is derived from an EMBL/GenBank/DDBJ whole genome shotgun (WGS) entry which is preliminary data.</text>
</comment>
<evidence type="ECO:0000313" key="2">
    <source>
        <dbReference type="EMBL" id="OEH86240.1"/>
    </source>
</evidence>
<dbReference type="EMBL" id="MJAT01000006">
    <property type="protein sequence ID" value="OEH86240.1"/>
    <property type="molecule type" value="Genomic_DNA"/>
</dbReference>
<evidence type="ECO:0008006" key="4">
    <source>
        <dbReference type="Google" id="ProtNLM"/>
    </source>
</evidence>
<dbReference type="OrthoDB" id="2625696at2"/>
<dbReference type="RefSeq" id="WP_069701468.1">
    <property type="nucleotide sequence ID" value="NZ_MJAT01000006.1"/>
</dbReference>
<feature type="transmembrane region" description="Helical" evidence="1">
    <location>
        <begin position="7"/>
        <end position="25"/>
    </location>
</feature>
<dbReference type="Pfam" id="PF16872">
    <property type="entry name" value="putAbiC"/>
    <property type="match status" value="1"/>
</dbReference>
<dbReference type="STRING" id="1390249.BHU72_11940"/>
<keyword evidence="1" id="KW-1133">Transmembrane helix</keyword>
<gene>
    <name evidence="2" type="ORF">BHU72_11940</name>
</gene>
<dbReference type="AlphaFoldDB" id="A0A1E5L7W2"/>
<evidence type="ECO:0000256" key="1">
    <source>
        <dbReference type="SAM" id="Phobius"/>
    </source>
</evidence>
<keyword evidence="1" id="KW-0812">Transmembrane</keyword>
<proteinExistence type="predicted"/>
<dbReference type="Proteomes" id="UP000095255">
    <property type="component" value="Unassembled WGS sequence"/>
</dbReference>
<sequence length="270" mass="31842">MKAYHIPILFGIVFAGAAFVVPFHAETIANYFITEENKLLLPDLATFLGGIMTPLLSTASFLLLFAAILMQREELELQRNELASTREVFKEQHNTQEYQRFENTFFHMVELYREIVYNMNVIGRVGRDCFEGFRIEYTSIYYGKKNPPGNIAPSELDKTYDLPKEYVYLELAYKEFYDKRQPHISHYFRVLYRTIKIVDDADFLTHEDKNNYIGILKDQLSSDELVLLFYEGLFGYSFFRPLISKYDILHGIDSKLLVREENKTMYDDRK</sequence>
<organism evidence="2 3">
    <name type="scientific">Desulfuribacillus stibiiarsenatis</name>
    <dbReference type="NCBI Taxonomy" id="1390249"/>
    <lineage>
        <taxon>Bacteria</taxon>
        <taxon>Bacillati</taxon>
        <taxon>Bacillota</taxon>
        <taxon>Desulfuribacillia</taxon>
        <taxon>Desulfuribacillales</taxon>
        <taxon>Desulfuribacillaceae</taxon>
        <taxon>Desulfuribacillus</taxon>
    </lineage>
</organism>
<evidence type="ECO:0000313" key="3">
    <source>
        <dbReference type="Proteomes" id="UP000095255"/>
    </source>
</evidence>
<feature type="transmembrane region" description="Helical" evidence="1">
    <location>
        <begin position="45"/>
        <end position="69"/>
    </location>
</feature>
<accession>A0A1E5L7W2</accession>
<name>A0A1E5L7W2_9FIRM</name>
<protein>
    <recommendedName>
        <fullName evidence="4">Phage abortive infection protein</fullName>
    </recommendedName>
</protein>
<dbReference type="InterPro" id="IPR031709">
    <property type="entry name" value="PutAbiC"/>
</dbReference>